<feature type="transmembrane region" description="Helical" evidence="6">
    <location>
        <begin position="345"/>
        <end position="364"/>
    </location>
</feature>
<name>A0A4D7JW61_9BACT</name>
<feature type="transmembrane region" description="Helical" evidence="6">
    <location>
        <begin position="151"/>
        <end position="171"/>
    </location>
</feature>
<keyword evidence="3 6" id="KW-0812">Transmembrane</keyword>
<feature type="transmembrane region" description="Helical" evidence="6">
    <location>
        <begin position="108"/>
        <end position="130"/>
    </location>
</feature>
<dbReference type="GO" id="GO:0022857">
    <property type="term" value="F:transmembrane transporter activity"/>
    <property type="evidence" value="ECO:0007669"/>
    <property type="project" value="InterPro"/>
</dbReference>
<protein>
    <submittedName>
        <fullName evidence="7">MFS transporter</fullName>
    </submittedName>
</protein>
<feature type="transmembrane region" description="Helical" evidence="6">
    <location>
        <begin position="400"/>
        <end position="420"/>
    </location>
</feature>
<accession>A0A4D7JW61</accession>
<keyword evidence="8" id="KW-1185">Reference proteome</keyword>
<dbReference type="InterPro" id="IPR011701">
    <property type="entry name" value="MFS"/>
</dbReference>
<feature type="transmembrane region" description="Helical" evidence="6">
    <location>
        <begin position="45"/>
        <end position="68"/>
    </location>
</feature>
<dbReference type="InterPro" id="IPR050375">
    <property type="entry name" value="MFS_TsgA-like"/>
</dbReference>
<evidence type="ECO:0000256" key="1">
    <source>
        <dbReference type="ARBA" id="ARBA00004429"/>
    </source>
</evidence>
<dbReference type="Proteomes" id="UP000298616">
    <property type="component" value="Chromosome"/>
</dbReference>
<dbReference type="RefSeq" id="WP_137092345.1">
    <property type="nucleotide sequence ID" value="NZ_CP028923.1"/>
</dbReference>
<dbReference type="Pfam" id="PF07690">
    <property type="entry name" value="MFS_1"/>
    <property type="match status" value="1"/>
</dbReference>
<dbReference type="Gene3D" id="1.20.1250.20">
    <property type="entry name" value="MFS general substrate transporter like domains"/>
    <property type="match status" value="2"/>
</dbReference>
<dbReference type="OrthoDB" id="9795150at2"/>
<dbReference type="AlphaFoldDB" id="A0A4D7JW61"/>
<evidence type="ECO:0000256" key="2">
    <source>
        <dbReference type="ARBA" id="ARBA00022475"/>
    </source>
</evidence>
<organism evidence="7 8">
    <name type="scientific">Mangrovivirga cuniculi</name>
    <dbReference type="NCBI Taxonomy" id="2715131"/>
    <lineage>
        <taxon>Bacteria</taxon>
        <taxon>Pseudomonadati</taxon>
        <taxon>Bacteroidota</taxon>
        <taxon>Cytophagia</taxon>
        <taxon>Cytophagales</taxon>
        <taxon>Mangrovivirgaceae</taxon>
        <taxon>Mangrovivirga</taxon>
    </lineage>
</organism>
<feature type="transmembrane region" description="Helical" evidence="6">
    <location>
        <begin position="12"/>
        <end position="33"/>
    </location>
</feature>
<dbReference type="CDD" id="cd17394">
    <property type="entry name" value="MFS_FucP_like"/>
    <property type="match status" value="1"/>
</dbReference>
<dbReference type="SUPFAM" id="SSF103473">
    <property type="entry name" value="MFS general substrate transporter"/>
    <property type="match status" value="2"/>
</dbReference>
<feature type="transmembrane region" description="Helical" evidence="6">
    <location>
        <begin position="370"/>
        <end position="388"/>
    </location>
</feature>
<feature type="transmembrane region" description="Helical" evidence="6">
    <location>
        <begin position="295"/>
        <end position="313"/>
    </location>
</feature>
<keyword evidence="2" id="KW-1003">Cell membrane</keyword>
<evidence type="ECO:0000256" key="6">
    <source>
        <dbReference type="SAM" id="Phobius"/>
    </source>
</evidence>
<dbReference type="EMBL" id="CP028923">
    <property type="protein sequence ID" value="QCK16752.1"/>
    <property type="molecule type" value="Genomic_DNA"/>
</dbReference>
<feature type="transmembrane region" description="Helical" evidence="6">
    <location>
        <begin position="225"/>
        <end position="247"/>
    </location>
</feature>
<keyword evidence="5 6" id="KW-0472">Membrane</keyword>
<dbReference type="PANTHER" id="PTHR43702">
    <property type="entry name" value="L-FUCOSE-PROTON SYMPORTER"/>
    <property type="match status" value="1"/>
</dbReference>
<comment type="subcellular location">
    <subcellularLocation>
        <location evidence="1">Cell inner membrane</location>
        <topology evidence="1">Multi-pass membrane protein</topology>
    </subcellularLocation>
</comment>
<feature type="transmembrane region" description="Helical" evidence="6">
    <location>
        <begin position="319"/>
        <end position="338"/>
    </location>
</feature>
<keyword evidence="4 6" id="KW-1133">Transmembrane helix</keyword>
<gene>
    <name evidence="7" type="ORF">DCC35_19450</name>
</gene>
<evidence type="ECO:0000256" key="4">
    <source>
        <dbReference type="ARBA" id="ARBA00022989"/>
    </source>
</evidence>
<feature type="transmembrane region" description="Helical" evidence="6">
    <location>
        <begin position="183"/>
        <end position="204"/>
    </location>
</feature>
<dbReference type="PANTHER" id="PTHR43702:SF3">
    <property type="entry name" value="PROTEIN TSGA"/>
    <property type="match status" value="1"/>
</dbReference>
<proteinExistence type="predicted"/>
<feature type="transmembrane region" description="Helical" evidence="6">
    <location>
        <begin position="80"/>
        <end position="102"/>
    </location>
</feature>
<evidence type="ECO:0000313" key="8">
    <source>
        <dbReference type="Proteomes" id="UP000298616"/>
    </source>
</evidence>
<sequence length="455" mass="48966">MNTQQTNTKSALTIITLLFFMWGFITCMNDILIPKLKQVFDLMEWQAMLIQTAFFGAYFVISLIYFLISASKGDPISRIGYKNGIIIGLLVSAAGCGLFIPAASLESFSFFLGALFILASGITILQIAANPYVAILGNPEGASGRLNMAQAFNSFGTTIAPVIGGLLIFNATENTAGADSVKIPYLGLALILIIIAVAFKVIHLPKFTDEEEIVAGTGSLKYKHLVLGVIAIFAYVGAEVTIGSSFIDFARMPSIGGFNETEASYYLAFYWGGAMVGRFFGAIALSESENKSQKYLWIVGIAAIVFVAVYSIYGLNEALITLAIVIFNVIVLLIGSFIPSKTLGYYSLAAIILLLIGMTATGVIAMWSVIAIGIFNSIMFPTIFTLAIRGLGKYTGQASSLLVMAIVGGAIIPPIQGYFIDITGNRQLSLIIPLICYIYISFYGFRGFKPDVKLS</sequence>
<dbReference type="KEGG" id="fpf:DCC35_19450"/>
<dbReference type="InterPro" id="IPR036259">
    <property type="entry name" value="MFS_trans_sf"/>
</dbReference>
<evidence type="ECO:0000313" key="7">
    <source>
        <dbReference type="EMBL" id="QCK16752.1"/>
    </source>
</evidence>
<evidence type="ECO:0000256" key="3">
    <source>
        <dbReference type="ARBA" id="ARBA00022692"/>
    </source>
</evidence>
<evidence type="ECO:0000256" key="5">
    <source>
        <dbReference type="ARBA" id="ARBA00023136"/>
    </source>
</evidence>
<reference evidence="7 8" key="1">
    <citation type="submission" date="2018-04" db="EMBL/GenBank/DDBJ databases">
        <title>Complete genome uncultured novel isolate.</title>
        <authorList>
            <person name="Merlino G."/>
        </authorList>
    </citation>
    <scope>NUCLEOTIDE SEQUENCE [LARGE SCALE GENOMIC DNA]</scope>
    <source>
        <strain evidence="8">R1DC9</strain>
    </source>
</reference>
<dbReference type="GO" id="GO:0005886">
    <property type="term" value="C:plasma membrane"/>
    <property type="evidence" value="ECO:0007669"/>
    <property type="project" value="UniProtKB-SubCell"/>
</dbReference>
<feature type="transmembrane region" description="Helical" evidence="6">
    <location>
        <begin position="426"/>
        <end position="445"/>
    </location>
</feature>
<feature type="transmembrane region" description="Helical" evidence="6">
    <location>
        <begin position="267"/>
        <end position="286"/>
    </location>
</feature>